<dbReference type="AlphaFoldDB" id="W7WWI6"/>
<organism evidence="2 3">
    <name type="scientific">Tetrahymena thermophila (strain SB210)</name>
    <dbReference type="NCBI Taxonomy" id="312017"/>
    <lineage>
        <taxon>Eukaryota</taxon>
        <taxon>Sar</taxon>
        <taxon>Alveolata</taxon>
        <taxon>Ciliophora</taxon>
        <taxon>Intramacronucleata</taxon>
        <taxon>Oligohymenophorea</taxon>
        <taxon>Hymenostomatida</taxon>
        <taxon>Tetrahymenina</taxon>
        <taxon>Tetrahymenidae</taxon>
        <taxon>Tetrahymena</taxon>
    </lineage>
</organism>
<dbReference type="GeneID" id="24441074"/>
<keyword evidence="1" id="KW-0472">Membrane</keyword>
<dbReference type="RefSeq" id="XP_012656293.1">
    <property type="nucleotide sequence ID" value="XM_012800839.1"/>
</dbReference>
<dbReference type="InParanoid" id="W7WWI6"/>
<protein>
    <submittedName>
        <fullName evidence="2">Transmembrane protein, putative</fullName>
    </submittedName>
</protein>
<feature type="transmembrane region" description="Helical" evidence="1">
    <location>
        <begin position="23"/>
        <end position="43"/>
    </location>
</feature>
<reference evidence="3" key="1">
    <citation type="journal article" date="2006" name="PLoS Biol.">
        <title>Macronuclear genome sequence of the ciliate Tetrahymena thermophila, a model eukaryote.</title>
        <authorList>
            <person name="Eisen J.A."/>
            <person name="Coyne R.S."/>
            <person name="Wu M."/>
            <person name="Wu D."/>
            <person name="Thiagarajan M."/>
            <person name="Wortman J.R."/>
            <person name="Badger J.H."/>
            <person name="Ren Q."/>
            <person name="Amedeo P."/>
            <person name="Jones K.M."/>
            <person name="Tallon L.J."/>
            <person name="Delcher A.L."/>
            <person name="Salzberg S.L."/>
            <person name="Silva J.C."/>
            <person name="Haas B.J."/>
            <person name="Majoros W.H."/>
            <person name="Farzad M."/>
            <person name="Carlton J.M."/>
            <person name="Smith R.K. Jr."/>
            <person name="Garg J."/>
            <person name="Pearlman R.E."/>
            <person name="Karrer K.M."/>
            <person name="Sun L."/>
            <person name="Manning G."/>
            <person name="Elde N.C."/>
            <person name="Turkewitz A.P."/>
            <person name="Asai D.J."/>
            <person name="Wilkes D.E."/>
            <person name="Wang Y."/>
            <person name="Cai H."/>
            <person name="Collins K."/>
            <person name="Stewart B.A."/>
            <person name="Lee S.R."/>
            <person name="Wilamowska K."/>
            <person name="Weinberg Z."/>
            <person name="Ruzzo W.L."/>
            <person name="Wloga D."/>
            <person name="Gaertig J."/>
            <person name="Frankel J."/>
            <person name="Tsao C.-C."/>
            <person name="Gorovsky M.A."/>
            <person name="Keeling P.J."/>
            <person name="Waller R.F."/>
            <person name="Patron N.J."/>
            <person name="Cherry J.M."/>
            <person name="Stover N.A."/>
            <person name="Krieger C.J."/>
            <person name="del Toro C."/>
            <person name="Ryder H.F."/>
            <person name="Williamson S.C."/>
            <person name="Barbeau R.A."/>
            <person name="Hamilton E.P."/>
            <person name="Orias E."/>
        </authorList>
    </citation>
    <scope>NUCLEOTIDE SEQUENCE [LARGE SCALE GENOMIC DNA]</scope>
    <source>
        <strain evidence="3">SB210</strain>
    </source>
</reference>
<keyword evidence="3" id="KW-1185">Reference proteome</keyword>
<gene>
    <name evidence="2" type="ORF">TTHERM_000907089</name>
</gene>
<sequence length="225" mass="27101">MGVFVIGINQQLKEFFYESDLDYLGTKISVLVICFLLFLLILYKQYQYLNRQKARQRIINFYEICREKILNDSIFESKLRRNFTLIFITFQQVLIPTIFIQFSWSWQSANIISISLEVLFLIILIRLMPFQSKLTNFYFIMDTLSWISLYIQFYLIIHFSSMPNTNNYSTILDRLSLSFVVTIQIIQFLQPFFMKLKIVKKSIATNKQLIQQFIIQEYQNYLQQK</sequence>
<feature type="transmembrane region" description="Helical" evidence="1">
    <location>
        <begin position="137"/>
        <end position="157"/>
    </location>
</feature>
<evidence type="ECO:0000313" key="2">
    <source>
        <dbReference type="EMBL" id="EWS71195.1"/>
    </source>
</evidence>
<evidence type="ECO:0000256" key="1">
    <source>
        <dbReference type="SAM" id="Phobius"/>
    </source>
</evidence>
<name>W7WWI6_TETTS</name>
<keyword evidence="1 2" id="KW-0812">Transmembrane</keyword>
<evidence type="ECO:0000313" key="3">
    <source>
        <dbReference type="Proteomes" id="UP000009168"/>
    </source>
</evidence>
<dbReference type="KEGG" id="tet:TTHERM_000907089"/>
<dbReference type="Proteomes" id="UP000009168">
    <property type="component" value="Unassembled WGS sequence"/>
</dbReference>
<proteinExistence type="predicted"/>
<keyword evidence="1" id="KW-1133">Transmembrane helix</keyword>
<feature type="transmembrane region" description="Helical" evidence="1">
    <location>
        <begin position="83"/>
        <end position="102"/>
    </location>
</feature>
<feature type="transmembrane region" description="Helical" evidence="1">
    <location>
        <begin position="177"/>
        <end position="194"/>
    </location>
</feature>
<feature type="transmembrane region" description="Helical" evidence="1">
    <location>
        <begin position="108"/>
        <end position="125"/>
    </location>
</feature>
<dbReference type="EMBL" id="GG662258">
    <property type="protein sequence ID" value="EWS71195.1"/>
    <property type="molecule type" value="Genomic_DNA"/>
</dbReference>
<accession>W7WWI6</accession>